<accession>A0A0G4QA87</accession>
<reference evidence="4" key="2">
    <citation type="submission" date="2015-06" db="EMBL/GenBank/DDBJ databases">
        <authorList>
            <person name="Urmite Genomes"/>
        </authorList>
    </citation>
    <scope>NUCLEOTIDE SEQUENCE [LARGE SCALE GENOMIC DNA]</scope>
    <source>
        <strain evidence="4">CSUR P1867</strain>
    </source>
</reference>
<feature type="signal peptide" evidence="1">
    <location>
        <begin position="1"/>
        <end position="21"/>
    </location>
</feature>
<evidence type="ECO:0000313" key="4">
    <source>
        <dbReference type="Proteomes" id="UP000183920"/>
    </source>
</evidence>
<protein>
    <recommendedName>
        <fullName evidence="6">Lipoprotein</fullName>
    </recommendedName>
</protein>
<reference evidence="3 5" key="3">
    <citation type="submission" date="2020-12" db="EMBL/GenBank/DDBJ databases">
        <title>Enhanced detection system for hospital associated transmission using whole genome sequencing surveillance.</title>
        <authorList>
            <person name="Harrison L.H."/>
            <person name="Van Tyne D."/>
            <person name="Marsh J.W."/>
            <person name="Griffith M.P."/>
            <person name="Snyder D.J."/>
            <person name="Cooper V.S."/>
            <person name="Mustapha M."/>
        </authorList>
    </citation>
    <scope>NUCLEOTIDE SEQUENCE [LARGE SCALE GENOMIC DNA]</scope>
    <source>
        <strain evidence="3 5">PR00195</strain>
    </source>
</reference>
<dbReference type="RefSeq" id="WP_006536582.1">
    <property type="nucleotide sequence ID" value="NZ_CAXOKJ010000001.1"/>
</dbReference>
<evidence type="ECO:0008006" key="6">
    <source>
        <dbReference type="Google" id="ProtNLM"/>
    </source>
</evidence>
<keyword evidence="5" id="KW-1185">Reference proteome</keyword>
<dbReference type="EMBL" id="CVRY01000004">
    <property type="protein sequence ID" value="CRL62770.1"/>
    <property type="molecule type" value="Genomic_DNA"/>
</dbReference>
<keyword evidence="1" id="KW-0732">Signal</keyword>
<evidence type="ECO:0000313" key="3">
    <source>
        <dbReference type="EMBL" id="MBJ2116604.1"/>
    </source>
</evidence>
<proteinExistence type="predicted"/>
<name>A0A0G4QA87_9GAMM</name>
<gene>
    <name evidence="2" type="ORF">BN1804_02135</name>
    <name evidence="3" type="ORF">JFQ69_02800</name>
</gene>
<feature type="chain" id="PRO_5030007090" description="Lipoprotein" evidence="1">
    <location>
        <begin position="22"/>
        <end position="90"/>
    </location>
</feature>
<organism evidence="2 4">
    <name type="scientific">Proteus penneri</name>
    <dbReference type="NCBI Taxonomy" id="102862"/>
    <lineage>
        <taxon>Bacteria</taxon>
        <taxon>Pseudomonadati</taxon>
        <taxon>Pseudomonadota</taxon>
        <taxon>Gammaproteobacteria</taxon>
        <taxon>Enterobacterales</taxon>
        <taxon>Morganellaceae</taxon>
        <taxon>Proteus</taxon>
    </lineage>
</organism>
<dbReference type="GeneID" id="76523020"/>
<evidence type="ECO:0000256" key="1">
    <source>
        <dbReference type="SAM" id="SignalP"/>
    </source>
</evidence>
<sequence length="90" mass="9778" precursor="true">MKKAIIISVSLATLFLAGCTADGKIKTSRLTPVNCVGVFDKTNERVSFTAKDVDQRLYSPDKPIDSVDGWIESKDISGLLCQDVITANED</sequence>
<evidence type="ECO:0000313" key="5">
    <source>
        <dbReference type="Proteomes" id="UP000619976"/>
    </source>
</evidence>
<dbReference type="PROSITE" id="PS51257">
    <property type="entry name" value="PROKAR_LIPOPROTEIN"/>
    <property type="match status" value="1"/>
</dbReference>
<evidence type="ECO:0000313" key="2">
    <source>
        <dbReference type="EMBL" id="CRL62770.1"/>
    </source>
</evidence>
<dbReference type="Proteomes" id="UP000619976">
    <property type="component" value="Unassembled WGS sequence"/>
</dbReference>
<accession>A0A379EME8</accession>
<dbReference type="AlphaFoldDB" id="A0A0G4QA87"/>
<dbReference type="EMBL" id="JAEKCB010000001">
    <property type="protein sequence ID" value="MBJ2116604.1"/>
    <property type="molecule type" value="Genomic_DNA"/>
</dbReference>
<dbReference type="Proteomes" id="UP000183920">
    <property type="component" value="Unassembled WGS sequence"/>
</dbReference>
<reference evidence="2" key="1">
    <citation type="submission" date="2015-06" db="EMBL/GenBank/DDBJ databases">
        <authorList>
            <person name="Urmite Genomes Urmite Genomes"/>
        </authorList>
    </citation>
    <scope>NUCLEOTIDE SEQUENCE [LARGE SCALE GENOMIC DNA]</scope>
    <source>
        <strain evidence="2">CSUR P1867</strain>
    </source>
</reference>